<feature type="transmembrane region" description="Helical" evidence="9">
    <location>
        <begin position="241"/>
        <end position="273"/>
    </location>
</feature>
<keyword evidence="4" id="KW-0808">Transferase</keyword>
<evidence type="ECO:0000256" key="6">
    <source>
        <dbReference type="ARBA" id="ARBA00022989"/>
    </source>
</evidence>
<dbReference type="AlphaFoldDB" id="A0A7C1FPV2"/>
<feature type="region of interest" description="Disordered" evidence="8">
    <location>
        <begin position="1"/>
        <end position="35"/>
    </location>
</feature>
<sequence>MNQLLAQSPGRNSDDSRAWSTFTRPSEDVPRSGRLPQSGKQWNAFAMLLLVLLFSGLVAGYAKVLPPFEAPDADAHYKYIVYLHQTRRWPFVDEQHAALSHQLVQQPPLYYLLAALAGAGTPMERGLELLRPNPQYLKGLTVRASATVHDAPWEARLPVWIARAVSALGGVLTLCATFLLVRTLFPGAPMLAFAVASVVAFNPRFLFSAATITNDAWAAGTATLAMWLCVRAAAAPARTQAWWWAGCALGLAALAKYSNLALGMPAAFILLTIGRRKGRWEWREMAIRTLLLLAGTLSVAGFWYLRNLWLYHQPVPLTPMLALLPELARPEPLAFDQLLAQAPLVQNSFWGEFGYGVLSPPHVLQTMYFATLAALAGLAVCTFHLILHRYSDPSSSSSSQITFGLALALLWMAGVVIGLINWMRLVNFTAQGRLLYPAITPIALLLTLGWRALFPLQLHRYVLATVSFLFLLLAISQLGVLADAYRLPPSVQGPIEPHRAVHAHFEHGIELIGADLPNGAAIDVNEALPLTLYWTTRQPIEEFLTLFIHLTDEQGTLLYQFDGVPVAGKHPTPQWIPGAVFRDSYLLLPRQATTNTLATLTVGFYPYDDPTHRLAILGPDGRPVDDVVRLARVRIHGVAPTCPTHAAPRARWQNGIQLLELDLASSADDETMTLRLVWTTEHILHAEYTVFLQALDAQGQVIAQIDRWPQDGGYPTSTWRPGDCVEDVYQFERLPSDWKRIILGLYDAQVQRLLLEDGADFAEILSRTNDPQ</sequence>
<dbReference type="PANTHER" id="PTHR33908:SF11">
    <property type="entry name" value="MEMBRANE PROTEIN"/>
    <property type="match status" value="1"/>
</dbReference>
<feature type="transmembrane region" description="Helical" evidence="9">
    <location>
        <begin position="187"/>
        <end position="207"/>
    </location>
</feature>
<keyword evidence="3" id="KW-0328">Glycosyltransferase</keyword>
<gene>
    <name evidence="11" type="ORF">ENQ20_03190</name>
</gene>
<evidence type="ECO:0000259" key="10">
    <source>
        <dbReference type="Pfam" id="PF13231"/>
    </source>
</evidence>
<feature type="transmembrane region" description="Helical" evidence="9">
    <location>
        <begin position="160"/>
        <end position="181"/>
    </location>
</feature>
<dbReference type="EMBL" id="DSMG01000039">
    <property type="protein sequence ID" value="HDX30480.1"/>
    <property type="molecule type" value="Genomic_DNA"/>
</dbReference>
<feature type="transmembrane region" description="Helical" evidence="9">
    <location>
        <begin position="461"/>
        <end position="482"/>
    </location>
</feature>
<reference evidence="11" key="1">
    <citation type="journal article" date="2020" name="mSystems">
        <title>Genome- and Community-Level Interaction Insights into Carbon Utilization and Element Cycling Functions of Hydrothermarchaeota in Hydrothermal Sediment.</title>
        <authorList>
            <person name="Zhou Z."/>
            <person name="Liu Y."/>
            <person name="Xu W."/>
            <person name="Pan J."/>
            <person name="Luo Z.H."/>
            <person name="Li M."/>
        </authorList>
    </citation>
    <scope>NUCLEOTIDE SEQUENCE [LARGE SCALE GENOMIC DNA]</scope>
    <source>
        <strain evidence="11">SpSt-289</strain>
    </source>
</reference>
<protein>
    <recommendedName>
        <fullName evidence="10">Glycosyltransferase RgtA/B/C/D-like domain-containing protein</fullName>
    </recommendedName>
</protein>
<keyword evidence="2" id="KW-1003">Cell membrane</keyword>
<dbReference type="GO" id="GO:0016763">
    <property type="term" value="F:pentosyltransferase activity"/>
    <property type="evidence" value="ECO:0007669"/>
    <property type="project" value="TreeGrafter"/>
</dbReference>
<feature type="transmembrane region" description="Helical" evidence="9">
    <location>
        <begin position="285"/>
        <end position="305"/>
    </location>
</feature>
<dbReference type="GO" id="GO:0009103">
    <property type="term" value="P:lipopolysaccharide biosynthetic process"/>
    <property type="evidence" value="ECO:0007669"/>
    <property type="project" value="UniProtKB-ARBA"/>
</dbReference>
<organism evidence="11">
    <name type="scientific">Caldilinea aerophila</name>
    <dbReference type="NCBI Taxonomy" id="133453"/>
    <lineage>
        <taxon>Bacteria</taxon>
        <taxon>Bacillati</taxon>
        <taxon>Chloroflexota</taxon>
        <taxon>Caldilineae</taxon>
        <taxon>Caldilineales</taxon>
        <taxon>Caldilineaceae</taxon>
        <taxon>Caldilinea</taxon>
    </lineage>
</organism>
<feature type="transmembrane region" description="Helical" evidence="9">
    <location>
        <begin position="42"/>
        <end position="62"/>
    </location>
</feature>
<dbReference type="Pfam" id="PF13231">
    <property type="entry name" value="PMT_2"/>
    <property type="match status" value="1"/>
</dbReference>
<accession>A0A7C1FPV2</accession>
<keyword evidence="7 9" id="KW-0472">Membrane</keyword>
<feature type="transmembrane region" description="Helical" evidence="9">
    <location>
        <begin position="399"/>
        <end position="422"/>
    </location>
</feature>
<evidence type="ECO:0000256" key="9">
    <source>
        <dbReference type="SAM" id="Phobius"/>
    </source>
</evidence>
<evidence type="ECO:0000256" key="1">
    <source>
        <dbReference type="ARBA" id="ARBA00004651"/>
    </source>
</evidence>
<dbReference type="InterPro" id="IPR050297">
    <property type="entry name" value="LipidA_mod_glycosyltrf_83"/>
</dbReference>
<comment type="caution">
    <text evidence="11">The sequence shown here is derived from an EMBL/GenBank/DDBJ whole genome shotgun (WGS) entry which is preliminary data.</text>
</comment>
<evidence type="ECO:0000256" key="8">
    <source>
        <dbReference type="SAM" id="MobiDB-lite"/>
    </source>
</evidence>
<evidence type="ECO:0000256" key="5">
    <source>
        <dbReference type="ARBA" id="ARBA00022692"/>
    </source>
</evidence>
<feature type="transmembrane region" description="Helical" evidence="9">
    <location>
        <begin position="367"/>
        <end position="387"/>
    </location>
</feature>
<evidence type="ECO:0000313" key="11">
    <source>
        <dbReference type="EMBL" id="HDX30480.1"/>
    </source>
</evidence>
<dbReference type="GO" id="GO:0005886">
    <property type="term" value="C:plasma membrane"/>
    <property type="evidence" value="ECO:0007669"/>
    <property type="project" value="UniProtKB-SubCell"/>
</dbReference>
<name>A0A7C1FPV2_9CHLR</name>
<keyword evidence="6 9" id="KW-1133">Transmembrane helix</keyword>
<feature type="transmembrane region" description="Helical" evidence="9">
    <location>
        <begin position="434"/>
        <end position="454"/>
    </location>
</feature>
<proteinExistence type="predicted"/>
<keyword evidence="5 9" id="KW-0812">Transmembrane</keyword>
<evidence type="ECO:0000256" key="2">
    <source>
        <dbReference type="ARBA" id="ARBA00022475"/>
    </source>
</evidence>
<feature type="transmembrane region" description="Helical" evidence="9">
    <location>
        <begin position="216"/>
        <end position="235"/>
    </location>
</feature>
<feature type="compositionally biased region" description="Polar residues" evidence="8">
    <location>
        <begin position="1"/>
        <end position="11"/>
    </location>
</feature>
<evidence type="ECO:0000256" key="3">
    <source>
        <dbReference type="ARBA" id="ARBA00022676"/>
    </source>
</evidence>
<dbReference type="InterPro" id="IPR038731">
    <property type="entry name" value="RgtA/B/C-like"/>
</dbReference>
<evidence type="ECO:0000256" key="7">
    <source>
        <dbReference type="ARBA" id="ARBA00023136"/>
    </source>
</evidence>
<comment type="subcellular location">
    <subcellularLocation>
        <location evidence="1">Cell membrane</location>
        <topology evidence="1">Multi-pass membrane protein</topology>
    </subcellularLocation>
</comment>
<feature type="domain" description="Glycosyltransferase RgtA/B/C/D-like" evidence="10">
    <location>
        <begin position="160"/>
        <end position="282"/>
    </location>
</feature>
<dbReference type="PANTHER" id="PTHR33908">
    <property type="entry name" value="MANNOSYLTRANSFERASE YKCB-RELATED"/>
    <property type="match status" value="1"/>
</dbReference>
<evidence type="ECO:0000256" key="4">
    <source>
        <dbReference type="ARBA" id="ARBA00022679"/>
    </source>
</evidence>